<dbReference type="STRING" id="4555.K3ZXW4"/>
<feature type="region of interest" description="Disordered" evidence="1">
    <location>
        <begin position="1"/>
        <end position="35"/>
    </location>
</feature>
<dbReference type="InParanoid" id="K3ZXW4"/>
<organism evidence="3 4">
    <name type="scientific">Setaria italica</name>
    <name type="common">Foxtail millet</name>
    <name type="synonym">Panicum italicum</name>
    <dbReference type="NCBI Taxonomy" id="4555"/>
    <lineage>
        <taxon>Eukaryota</taxon>
        <taxon>Viridiplantae</taxon>
        <taxon>Streptophyta</taxon>
        <taxon>Embryophyta</taxon>
        <taxon>Tracheophyta</taxon>
        <taxon>Spermatophyta</taxon>
        <taxon>Magnoliopsida</taxon>
        <taxon>Liliopsida</taxon>
        <taxon>Poales</taxon>
        <taxon>Poaceae</taxon>
        <taxon>PACMAD clade</taxon>
        <taxon>Panicoideae</taxon>
        <taxon>Panicodae</taxon>
        <taxon>Paniceae</taxon>
        <taxon>Cenchrinae</taxon>
        <taxon>Setaria</taxon>
    </lineage>
</organism>
<dbReference type="InterPro" id="IPR010530">
    <property type="entry name" value="B12D"/>
</dbReference>
<dbReference type="eggNOG" id="ENOG502S4IV">
    <property type="taxonomic scope" value="Eukaryota"/>
</dbReference>
<keyword evidence="2" id="KW-1133">Transmembrane helix</keyword>
<dbReference type="Gramene" id="KQL26586">
    <property type="protein sequence ID" value="KQL26586"/>
    <property type="gene ID" value="SETIT_031446mg"/>
</dbReference>
<accession>K3ZXW4</accession>
<proteinExistence type="predicted"/>
<dbReference type="AlphaFoldDB" id="K3ZXW4"/>
<keyword evidence="2" id="KW-0812">Transmembrane</keyword>
<evidence type="ECO:0000256" key="1">
    <source>
        <dbReference type="SAM" id="MobiDB-lite"/>
    </source>
</evidence>
<reference evidence="3" key="2">
    <citation type="submission" date="2018-08" db="UniProtKB">
        <authorList>
            <consortium name="EnsemblPlants"/>
        </authorList>
    </citation>
    <scope>IDENTIFICATION</scope>
    <source>
        <strain evidence="3">Yugu1</strain>
    </source>
</reference>
<dbReference type="FunCoup" id="K3ZXW4">
    <property type="interactions" value="1"/>
</dbReference>
<keyword evidence="4" id="KW-1185">Reference proteome</keyword>
<gene>
    <name evidence="3" type="primary">LOC101775472</name>
</gene>
<dbReference type="EMBL" id="AGNK02001331">
    <property type="status" value="NOT_ANNOTATED_CDS"/>
    <property type="molecule type" value="Genomic_DNA"/>
</dbReference>
<evidence type="ECO:0000313" key="3">
    <source>
        <dbReference type="EnsemblPlants" id="KQL26586"/>
    </source>
</evidence>
<dbReference type="Proteomes" id="UP000004995">
    <property type="component" value="Unassembled WGS sequence"/>
</dbReference>
<evidence type="ECO:0000256" key="2">
    <source>
        <dbReference type="SAM" id="Phobius"/>
    </source>
</evidence>
<dbReference type="HOGENOM" id="CLU_151566_0_0_1"/>
<sequence length="142" mass="15866">MTHADVDGVKRDIMTSSSSTRSKKQKPSKEFRSSRFPAVIPAEPAAASVDDMGRWLKPDVYPLIAAMSFVTGMCVFQLTRNVFMNPDVRVSKASRQSAVLDNADEGQRYSQHAFRRFLATQRPEVFPALNRFFSESSSAADK</sequence>
<evidence type="ECO:0000313" key="4">
    <source>
        <dbReference type="Proteomes" id="UP000004995"/>
    </source>
</evidence>
<dbReference type="Pfam" id="PF06522">
    <property type="entry name" value="B12D"/>
    <property type="match status" value="1"/>
</dbReference>
<keyword evidence="2" id="KW-0472">Membrane</keyword>
<reference evidence="4" key="1">
    <citation type="journal article" date="2012" name="Nat. Biotechnol.">
        <title>Reference genome sequence of the model plant Setaria.</title>
        <authorList>
            <person name="Bennetzen J.L."/>
            <person name="Schmutz J."/>
            <person name="Wang H."/>
            <person name="Percifield R."/>
            <person name="Hawkins J."/>
            <person name="Pontaroli A.C."/>
            <person name="Estep M."/>
            <person name="Feng L."/>
            <person name="Vaughn J.N."/>
            <person name="Grimwood J."/>
            <person name="Jenkins J."/>
            <person name="Barry K."/>
            <person name="Lindquist E."/>
            <person name="Hellsten U."/>
            <person name="Deshpande S."/>
            <person name="Wang X."/>
            <person name="Wu X."/>
            <person name="Mitros T."/>
            <person name="Triplett J."/>
            <person name="Yang X."/>
            <person name="Ye C.Y."/>
            <person name="Mauro-Herrera M."/>
            <person name="Wang L."/>
            <person name="Li P."/>
            <person name="Sharma M."/>
            <person name="Sharma R."/>
            <person name="Ronald P.C."/>
            <person name="Panaud O."/>
            <person name="Kellogg E.A."/>
            <person name="Brutnell T.P."/>
            <person name="Doust A.N."/>
            <person name="Tuskan G.A."/>
            <person name="Rokhsar D."/>
            <person name="Devos K.M."/>
        </authorList>
    </citation>
    <scope>NUCLEOTIDE SEQUENCE [LARGE SCALE GENOMIC DNA]</scope>
    <source>
        <strain evidence="4">cv. Yugu1</strain>
    </source>
</reference>
<dbReference type="EnsemblPlants" id="KQL26586">
    <property type="protein sequence ID" value="KQL26586"/>
    <property type="gene ID" value="SETIT_031446mg"/>
</dbReference>
<name>K3ZXW4_SETIT</name>
<dbReference type="PANTHER" id="PTHR33417">
    <property type="entry name" value="G-BOX BINDING PROTEIN"/>
    <property type="match status" value="1"/>
</dbReference>
<protein>
    <submittedName>
        <fullName evidence="3">Uncharacterized protein</fullName>
    </submittedName>
</protein>
<feature type="transmembrane region" description="Helical" evidence="2">
    <location>
        <begin position="60"/>
        <end position="79"/>
    </location>
</feature>
<feature type="compositionally biased region" description="Basic and acidic residues" evidence="1">
    <location>
        <begin position="1"/>
        <end position="13"/>
    </location>
</feature>